<name>A0A8B9ZHV9_ANAPL</name>
<feature type="coiled-coil region" evidence="4">
    <location>
        <begin position="64"/>
        <end position="91"/>
    </location>
</feature>
<dbReference type="AlphaFoldDB" id="A0A8B9ZHV9"/>
<accession>A0A8B9ZHV9</accession>
<evidence type="ECO:0008006" key="7">
    <source>
        <dbReference type="Google" id="ProtNLM"/>
    </source>
</evidence>
<dbReference type="Gene3D" id="6.10.250.1060">
    <property type="match status" value="1"/>
</dbReference>
<dbReference type="CDD" id="cd21937">
    <property type="entry name" value="ZIP_MycBP-like"/>
    <property type="match status" value="1"/>
</dbReference>
<comment type="subcellular location">
    <subcellularLocation>
        <location evidence="1">Nucleus</location>
    </subcellularLocation>
</comment>
<protein>
    <recommendedName>
        <fullName evidence="7">c-Myc-binding protein</fullName>
    </recommendedName>
</protein>
<dbReference type="InterPro" id="IPR026060">
    <property type="entry name" value="AMY1"/>
</dbReference>
<reference evidence="5" key="3">
    <citation type="submission" date="2025-09" db="UniProtKB">
        <authorList>
            <consortium name="Ensembl"/>
        </authorList>
    </citation>
    <scope>IDENTIFICATION</scope>
</reference>
<dbReference type="Ensembl" id="ENSAPLT00020020309.1">
    <property type="protein sequence ID" value="ENSAPLP00020018784.1"/>
    <property type="gene ID" value="ENSAPLG00020013349.1"/>
</dbReference>
<reference evidence="5" key="1">
    <citation type="submission" date="2019-08" db="EMBL/GenBank/DDBJ databases">
        <title>Three high-quality genomes provides insights into domestication of ducks.</title>
        <authorList>
            <person name="Hou Z.C."/>
            <person name="Zhu F."/>
            <person name="Yin Z.T."/>
            <person name="Zhang F."/>
        </authorList>
    </citation>
    <scope>NUCLEOTIDE SEQUENCE [LARGE SCALE GENOMIC DNA]</scope>
</reference>
<organism evidence="5 6">
    <name type="scientific">Anas platyrhynchos</name>
    <name type="common">Mallard</name>
    <name type="synonym">Anas boschas</name>
    <dbReference type="NCBI Taxonomy" id="8839"/>
    <lineage>
        <taxon>Eukaryota</taxon>
        <taxon>Metazoa</taxon>
        <taxon>Chordata</taxon>
        <taxon>Craniata</taxon>
        <taxon>Vertebrata</taxon>
        <taxon>Euteleostomi</taxon>
        <taxon>Archelosauria</taxon>
        <taxon>Archosauria</taxon>
        <taxon>Dinosauria</taxon>
        <taxon>Saurischia</taxon>
        <taxon>Theropoda</taxon>
        <taxon>Coelurosauria</taxon>
        <taxon>Aves</taxon>
        <taxon>Neognathae</taxon>
        <taxon>Galloanserae</taxon>
        <taxon>Anseriformes</taxon>
        <taxon>Anatidae</taxon>
        <taxon>Anatinae</taxon>
        <taxon>Anas</taxon>
    </lineage>
</organism>
<comment type="similarity">
    <text evidence="2">Belongs to the AMY1 family.</text>
</comment>
<sequence>MQYLCLLAVGMCFKSKELPELFEIVEYFLFAVLVALYEEPEKPNSALDFLKHHLGASAPENPEIEALRLEVAEMKEKYEAVLEENKNLKTKLAQYEPPQEEKHDE</sequence>
<evidence type="ECO:0000256" key="1">
    <source>
        <dbReference type="ARBA" id="ARBA00004123"/>
    </source>
</evidence>
<proteinExistence type="inferred from homology"/>
<keyword evidence="4" id="KW-0175">Coiled coil</keyword>
<evidence type="ECO:0000313" key="6">
    <source>
        <dbReference type="Proteomes" id="UP000694400"/>
    </source>
</evidence>
<evidence type="ECO:0000313" key="5">
    <source>
        <dbReference type="Ensembl" id="ENSAPLP00020018784.1"/>
    </source>
</evidence>
<dbReference type="PANTHER" id="PTHR13168:SF0">
    <property type="entry name" value="C-MYC-BINDING PROTEIN"/>
    <property type="match status" value="1"/>
</dbReference>
<keyword evidence="3" id="KW-0539">Nucleus</keyword>
<dbReference type="PANTHER" id="PTHR13168">
    <property type="entry name" value="ASSOCIATE OF C-MYC AMY-1"/>
    <property type="match status" value="1"/>
</dbReference>
<reference evidence="5" key="2">
    <citation type="submission" date="2025-08" db="UniProtKB">
        <authorList>
            <consortium name="Ensembl"/>
        </authorList>
    </citation>
    <scope>IDENTIFICATION</scope>
</reference>
<dbReference type="GO" id="GO:0005634">
    <property type="term" value="C:nucleus"/>
    <property type="evidence" value="ECO:0007669"/>
    <property type="project" value="UniProtKB-SubCell"/>
</dbReference>
<evidence type="ECO:0000256" key="4">
    <source>
        <dbReference type="SAM" id="Coils"/>
    </source>
</evidence>
<evidence type="ECO:0000256" key="2">
    <source>
        <dbReference type="ARBA" id="ARBA00009389"/>
    </source>
</evidence>
<dbReference type="Proteomes" id="UP000694400">
    <property type="component" value="Chromosome 24"/>
</dbReference>
<evidence type="ECO:0000256" key="3">
    <source>
        <dbReference type="ARBA" id="ARBA00023242"/>
    </source>
</evidence>
<dbReference type="GO" id="GO:0003713">
    <property type="term" value="F:transcription coactivator activity"/>
    <property type="evidence" value="ECO:0007669"/>
    <property type="project" value="InterPro"/>
</dbReference>